<proteinExistence type="predicted"/>
<feature type="transmembrane region" description="Helical" evidence="1">
    <location>
        <begin position="59"/>
        <end position="78"/>
    </location>
</feature>
<dbReference type="EMBL" id="OAOP01000008">
    <property type="protein sequence ID" value="SNX73998.1"/>
    <property type="molecule type" value="Genomic_DNA"/>
</dbReference>
<dbReference type="RefSeq" id="WP_179714315.1">
    <property type="nucleotide sequence ID" value="NZ_JBEPMQ010000008.1"/>
</dbReference>
<evidence type="ECO:0000256" key="1">
    <source>
        <dbReference type="SAM" id="Phobius"/>
    </source>
</evidence>
<reference evidence="2 3" key="1">
    <citation type="submission" date="2017-08" db="EMBL/GenBank/DDBJ databases">
        <authorList>
            <person name="de Groot N.N."/>
        </authorList>
    </citation>
    <scope>NUCLEOTIDE SEQUENCE [LARGE SCALE GENOMIC DNA]</scope>
    <source>
        <strain evidence="2 3">JC228</strain>
    </source>
</reference>
<dbReference type="Pfam" id="PF12730">
    <property type="entry name" value="ABC2_membrane_4"/>
    <property type="match status" value="1"/>
</dbReference>
<protein>
    <submittedName>
        <fullName evidence="2">ABC-2 type transport system permease protein</fullName>
    </submittedName>
</protein>
<feature type="transmembrane region" description="Helical" evidence="1">
    <location>
        <begin position="18"/>
        <end position="39"/>
    </location>
</feature>
<feature type="transmembrane region" description="Helical" evidence="1">
    <location>
        <begin position="226"/>
        <end position="249"/>
    </location>
</feature>
<keyword evidence="1" id="KW-1133">Transmembrane helix</keyword>
<keyword evidence="1" id="KW-0472">Membrane</keyword>
<accession>A0A285D3Y0</accession>
<feature type="transmembrane region" description="Helical" evidence="1">
    <location>
        <begin position="152"/>
        <end position="179"/>
    </location>
</feature>
<keyword evidence="3" id="KW-1185">Reference proteome</keyword>
<dbReference type="PANTHER" id="PTHR37305:SF1">
    <property type="entry name" value="MEMBRANE PROTEIN"/>
    <property type="match status" value="1"/>
</dbReference>
<dbReference type="Proteomes" id="UP000219546">
    <property type="component" value="Unassembled WGS sequence"/>
</dbReference>
<gene>
    <name evidence="2" type="ORF">SAMN05877753_10886</name>
</gene>
<dbReference type="PANTHER" id="PTHR37305">
    <property type="entry name" value="INTEGRAL MEMBRANE PROTEIN-RELATED"/>
    <property type="match status" value="1"/>
</dbReference>
<evidence type="ECO:0000313" key="3">
    <source>
        <dbReference type="Proteomes" id="UP000219546"/>
    </source>
</evidence>
<name>A0A285D3Y0_9BACI</name>
<dbReference type="AlphaFoldDB" id="A0A285D3Y0"/>
<feature type="transmembrane region" description="Helical" evidence="1">
    <location>
        <begin position="99"/>
        <end position="124"/>
    </location>
</feature>
<sequence length="256" mass="29047">MISLLQNEWLKAHKKNKVWLFLAVMGFLLIMGAVLVIIFSNRFNIQVSGITYTINSASVFTTIISFYSIVIAASSITSEYSDGTIKQLFIRAHSRTSILLSKYIIVNILIFAIYYFLIVFNYLLGLLFFGMESFVEDFITNLINGLYNYPNIMFYITLAFMIGAVTKSMGLATGFTFLAKFSSGPVTLLVSMYDWGKYVIFPHLSLSAYSDNRYIRGLTEPFMSDISLGFSFIMILLYLLVFIVISIGVTEKRDIL</sequence>
<organism evidence="2 3">
    <name type="scientific">Bacillus oleivorans</name>
    <dbReference type="NCBI Taxonomy" id="1448271"/>
    <lineage>
        <taxon>Bacteria</taxon>
        <taxon>Bacillati</taxon>
        <taxon>Bacillota</taxon>
        <taxon>Bacilli</taxon>
        <taxon>Bacillales</taxon>
        <taxon>Bacillaceae</taxon>
        <taxon>Bacillus</taxon>
    </lineage>
</organism>
<keyword evidence="1" id="KW-0812">Transmembrane</keyword>
<evidence type="ECO:0000313" key="2">
    <source>
        <dbReference type="EMBL" id="SNX73998.1"/>
    </source>
</evidence>